<evidence type="ECO:0008006" key="4">
    <source>
        <dbReference type="Google" id="ProtNLM"/>
    </source>
</evidence>
<organism evidence="2 3">
    <name type="scientific">Linum trigynum</name>
    <dbReference type="NCBI Taxonomy" id="586398"/>
    <lineage>
        <taxon>Eukaryota</taxon>
        <taxon>Viridiplantae</taxon>
        <taxon>Streptophyta</taxon>
        <taxon>Embryophyta</taxon>
        <taxon>Tracheophyta</taxon>
        <taxon>Spermatophyta</taxon>
        <taxon>Magnoliopsida</taxon>
        <taxon>eudicotyledons</taxon>
        <taxon>Gunneridae</taxon>
        <taxon>Pentapetalae</taxon>
        <taxon>rosids</taxon>
        <taxon>fabids</taxon>
        <taxon>Malpighiales</taxon>
        <taxon>Linaceae</taxon>
        <taxon>Linum</taxon>
    </lineage>
</organism>
<evidence type="ECO:0000313" key="2">
    <source>
        <dbReference type="EMBL" id="CAL1411201.1"/>
    </source>
</evidence>
<dbReference type="PANTHER" id="PTHR33499:SF40">
    <property type="entry name" value="TRANSPOSASE-ASSOCIATED DOMAIN-CONTAINING PROTEIN"/>
    <property type="match status" value="1"/>
</dbReference>
<proteinExistence type="predicted"/>
<dbReference type="Pfam" id="PF03004">
    <property type="entry name" value="Transposase_24"/>
    <property type="match status" value="1"/>
</dbReference>
<dbReference type="AlphaFoldDB" id="A0AAV2GK99"/>
<keyword evidence="1" id="KW-0175">Coiled coil</keyword>
<dbReference type="EMBL" id="OZ034822">
    <property type="protein sequence ID" value="CAL1411201.1"/>
    <property type="molecule type" value="Genomic_DNA"/>
</dbReference>
<dbReference type="InterPro" id="IPR004252">
    <property type="entry name" value="Probable_transposase_24"/>
</dbReference>
<name>A0AAV2GK99_9ROSI</name>
<accession>A0AAV2GK99</accession>
<protein>
    <recommendedName>
        <fullName evidence="4">Transposase</fullName>
    </recommendedName>
</protein>
<dbReference type="Proteomes" id="UP001497516">
    <property type="component" value="Chromosome 9"/>
</dbReference>
<keyword evidence="3" id="KW-1185">Reference proteome</keyword>
<sequence>MWAAAKEYFTHPQMESFKRDVINHMRGLWRTWRSKMNCEHVKNHDNLEDILNDVPEFLIKEDWEWLVKEKFLCKEFKKMSKTNEENRALKTMNQHSGRRPVRQIALDLEEKLGRPPTVAELVFKTYKEGDMIKDDAANERHAKILEIMESNPDFTALEVVEAILGEQKRGHVICFGGGLRPKDLKSSTSTKDATDANLEAQLRRSDEEKEALHQSVIELKGTVSEQAEEMATMKAEMKKLQEMFASSQNRQH</sequence>
<feature type="coiled-coil region" evidence="1">
    <location>
        <begin position="223"/>
        <end position="250"/>
    </location>
</feature>
<gene>
    <name evidence="2" type="ORF">LTRI10_LOCUS50574</name>
</gene>
<reference evidence="2 3" key="1">
    <citation type="submission" date="2024-04" db="EMBL/GenBank/DDBJ databases">
        <authorList>
            <person name="Fracassetti M."/>
        </authorList>
    </citation>
    <scope>NUCLEOTIDE SEQUENCE [LARGE SCALE GENOMIC DNA]</scope>
</reference>
<evidence type="ECO:0000256" key="1">
    <source>
        <dbReference type="SAM" id="Coils"/>
    </source>
</evidence>
<dbReference type="PANTHER" id="PTHR33499">
    <property type="entry name" value="OS12G0282400 PROTEIN-RELATED"/>
    <property type="match status" value="1"/>
</dbReference>
<evidence type="ECO:0000313" key="3">
    <source>
        <dbReference type="Proteomes" id="UP001497516"/>
    </source>
</evidence>